<sequence length="174" mass="17847">MHPASEDPNTRTALATHQVGALRWLGGGVIAVVLGVLLAVAAVAMAGDDGRRVPAAGVAVVVLVVGGLVAVGVGAGALLRTHRWRQALAATTWRTGTLRIAGPAALSFEPAGYDELADEPVRLRLLSTAVWRTRAVQALDGGTVRAAPVGGDRWVLTADGAGTVWGAREVPGRR</sequence>
<dbReference type="KEGG" id="bsd:BLASA_0641"/>
<dbReference type="Proteomes" id="UP000007517">
    <property type="component" value="Chromosome"/>
</dbReference>
<reference evidence="3" key="2">
    <citation type="submission" date="2012-02" db="EMBL/GenBank/DDBJ databases">
        <title>Complete genome sequence of Blastococcus saxobsidens strain DD2.</title>
        <authorList>
            <person name="Genoscope."/>
        </authorList>
    </citation>
    <scope>NUCLEOTIDE SEQUENCE [LARGE SCALE GENOMIC DNA]</scope>
    <source>
        <strain evidence="3">DD2</strain>
    </source>
</reference>
<dbReference type="OrthoDB" id="5198436at2"/>
<keyword evidence="1" id="KW-0812">Transmembrane</keyword>
<reference evidence="2 3" key="1">
    <citation type="journal article" date="2012" name="J. Bacteriol.">
        <title>Genome Sequence of Blastococcus saxobsidens DD2, a Stone-Inhabiting Bacterium.</title>
        <authorList>
            <person name="Chouaia B."/>
            <person name="Crotti E."/>
            <person name="Brusetti L."/>
            <person name="Daffonchio D."/>
            <person name="Essoussi I."/>
            <person name="Nouioui I."/>
            <person name="Sbissi I."/>
            <person name="Ghodhbane-Gtari F."/>
            <person name="Gtari M."/>
            <person name="Vacherie B."/>
            <person name="Barbe V."/>
            <person name="Medigue C."/>
            <person name="Gury J."/>
            <person name="Pujic P."/>
            <person name="Normand P."/>
        </authorList>
    </citation>
    <scope>NUCLEOTIDE SEQUENCE [LARGE SCALE GENOMIC DNA]</scope>
    <source>
        <strain evidence="2 3">DD2</strain>
    </source>
</reference>
<organism evidence="2 3">
    <name type="scientific">Blastococcus saxobsidens (strain DD2)</name>
    <dbReference type="NCBI Taxonomy" id="1146883"/>
    <lineage>
        <taxon>Bacteria</taxon>
        <taxon>Bacillati</taxon>
        <taxon>Actinomycetota</taxon>
        <taxon>Actinomycetes</taxon>
        <taxon>Geodermatophilales</taxon>
        <taxon>Geodermatophilaceae</taxon>
        <taxon>Blastococcus</taxon>
    </lineage>
</organism>
<dbReference type="AlphaFoldDB" id="H6RQS0"/>
<gene>
    <name evidence="2" type="ordered locus">BLASA_0641</name>
</gene>
<evidence type="ECO:0000313" key="2">
    <source>
        <dbReference type="EMBL" id="CCG01597.1"/>
    </source>
</evidence>
<evidence type="ECO:0000256" key="1">
    <source>
        <dbReference type="SAM" id="Phobius"/>
    </source>
</evidence>
<dbReference type="STRING" id="1146883.BLASA_0641"/>
<dbReference type="RefSeq" id="WP_014374510.1">
    <property type="nucleotide sequence ID" value="NC_016943.1"/>
</dbReference>
<name>H6RQS0_BLASD</name>
<evidence type="ECO:0000313" key="3">
    <source>
        <dbReference type="Proteomes" id="UP000007517"/>
    </source>
</evidence>
<feature type="transmembrane region" description="Helical" evidence="1">
    <location>
        <begin position="21"/>
        <end position="44"/>
    </location>
</feature>
<feature type="transmembrane region" description="Helical" evidence="1">
    <location>
        <begin position="56"/>
        <end position="79"/>
    </location>
</feature>
<keyword evidence="3" id="KW-1185">Reference proteome</keyword>
<keyword evidence="1" id="KW-0472">Membrane</keyword>
<proteinExistence type="predicted"/>
<accession>H6RQS0</accession>
<protein>
    <submittedName>
        <fullName evidence="2">Uncharacterized protein</fullName>
    </submittedName>
</protein>
<dbReference type="EMBL" id="FO117623">
    <property type="protein sequence ID" value="CCG01597.1"/>
    <property type="molecule type" value="Genomic_DNA"/>
</dbReference>
<dbReference type="HOGENOM" id="CLU_1553534_0_0_11"/>
<keyword evidence="1" id="KW-1133">Transmembrane helix</keyword>